<name>A0ABQ3LFN5_9SPHN</name>
<protein>
    <recommendedName>
        <fullName evidence="4">Lipoprotein</fullName>
    </recommendedName>
</protein>
<comment type="caution">
    <text evidence="2">The sequence shown here is derived from an EMBL/GenBank/DDBJ whole genome shotgun (WGS) entry which is preliminary data.</text>
</comment>
<keyword evidence="1" id="KW-0732">Signal</keyword>
<dbReference type="RefSeq" id="WP_229839234.1">
    <property type="nucleotide sequence ID" value="NZ_BNAQ01000001.1"/>
</dbReference>
<reference evidence="3" key="1">
    <citation type="journal article" date="2019" name="Int. J. Syst. Evol. Microbiol.">
        <title>The Global Catalogue of Microorganisms (GCM) 10K type strain sequencing project: providing services to taxonomists for standard genome sequencing and annotation.</title>
        <authorList>
            <consortium name="The Broad Institute Genomics Platform"/>
            <consortium name="The Broad Institute Genome Sequencing Center for Infectious Disease"/>
            <person name="Wu L."/>
            <person name="Ma J."/>
        </authorList>
    </citation>
    <scope>NUCLEOTIDE SEQUENCE [LARGE SCALE GENOMIC DNA]</scope>
    <source>
        <strain evidence="3">CGMCC 1.8957</strain>
    </source>
</reference>
<evidence type="ECO:0000256" key="1">
    <source>
        <dbReference type="SAM" id="SignalP"/>
    </source>
</evidence>
<evidence type="ECO:0008006" key="4">
    <source>
        <dbReference type="Google" id="ProtNLM"/>
    </source>
</evidence>
<sequence>MNKVRAPVTLRKSTIAAPVFLLSALSLLAGCKTTGDFDETGGITAIRSACPSVAVPAHTGDITLFDPVTSRDSSAIDVTAVLTNVRSTCDDTGADVVTTVTFSVEGRRVRTEAARDVTLPYFVTVVQGGNAVVAKRIGRSVLHFDAGQARAVVQGTGTATVSRAAATLPDDVRKKLTEKRKAGGDDAAVDPLSRPEVRQAVLRATFEALVGFQLTDDQLKYNATR</sequence>
<feature type="chain" id="PRO_5046849798" description="Lipoprotein" evidence="1">
    <location>
        <begin position="30"/>
        <end position="225"/>
    </location>
</feature>
<dbReference type="EMBL" id="BNAQ01000001">
    <property type="protein sequence ID" value="GHH11490.1"/>
    <property type="molecule type" value="Genomic_DNA"/>
</dbReference>
<feature type="signal peptide" evidence="1">
    <location>
        <begin position="1"/>
        <end position="29"/>
    </location>
</feature>
<evidence type="ECO:0000313" key="2">
    <source>
        <dbReference type="EMBL" id="GHH11490.1"/>
    </source>
</evidence>
<dbReference type="Proteomes" id="UP000652430">
    <property type="component" value="Unassembled WGS sequence"/>
</dbReference>
<organism evidence="2 3">
    <name type="scientific">Sphingomonas glacialis</name>
    <dbReference type="NCBI Taxonomy" id="658225"/>
    <lineage>
        <taxon>Bacteria</taxon>
        <taxon>Pseudomonadati</taxon>
        <taxon>Pseudomonadota</taxon>
        <taxon>Alphaproteobacteria</taxon>
        <taxon>Sphingomonadales</taxon>
        <taxon>Sphingomonadaceae</taxon>
        <taxon>Sphingomonas</taxon>
    </lineage>
</organism>
<keyword evidence="3" id="KW-1185">Reference proteome</keyword>
<accession>A0ABQ3LFN5</accession>
<evidence type="ECO:0000313" key="3">
    <source>
        <dbReference type="Proteomes" id="UP000652430"/>
    </source>
</evidence>
<gene>
    <name evidence="2" type="ORF">GCM10008023_10480</name>
</gene>
<dbReference type="PROSITE" id="PS51257">
    <property type="entry name" value="PROKAR_LIPOPROTEIN"/>
    <property type="match status" value="1"/>
</dbReference>
<proteinExistence type="predicted"/>